<feature type="compositionally biased region" description="Polar residues" evidence="1">
    <location>
        <begin position="57"/>
        <end position="70"/>
    </location>
</feature>
<dbReference type="Proteomes" id="UP001437256">
    <property type="component" value="Unassembled WGS sequence"/>
</dbReference>
<gene>
    <name evidence="2" type="ORF">AAF712_015243</name>
</gene>
<keyword evidence="3" id="KW-1185">Reference proteome</keyword>
<evidence type="ECO:0000256" key="1">
    <source>
        <dbReference type="SAM" id="MobiDB-lite"/>
    </source>
</evidence>
<organism evidence="2 3">
    <name type="scientific">Marasmius tenuissimus</name>
    <dbReference type="NCBI Taxonomy" id="585030"/>
    <lineage>
        <taxon>Eukaryota</taxon>
        <taxon>Fungi</taxon>
        <taxon>Dikarya</taxon>
        <taxon>Basidiomycota</taxon>
        <taxon>Agaricomycotina</taxon>
        <taxon>Agaricomycetes</taxon>
        <taxon>Agaricomycetidae</taxon>
        <taxon>Agaricales</taxon>
        <taxon>Marasmiineae</taxon>
        <taxon>Marasmiaceae</taxon>
        <taxon>Marasmius</taxon>
    </lineage>
</organism>
<accession>A0ABR2ZB24</accession>
<reference evidence="2 3" key="1">
    <citation type="submission" date="2024-05" db="EMBL/GenBank/DDBJ databases">
        <title>A draft genome resource for the thread blight pathogen Marasmius tenuissimus strain MS-2.</title>
        <authorList>
            <person name="Yulfo-Soto G.E."/>
            <person name="Baruah I.K."/>
            <person name="Amoako-Attah I."/>
            <person name="Bukari Y."/>
            <person name="Meinhardt L.W."/>
            <person name="Bailey B.A."/>
            <person name="Cohen S.P."/>
        </authorList>
    </citation>
    <scope>NUCLEOTIDE SEQUENCE [LARGE SCALE GENOMIC DNA]</scope>
    <source>
        <strain evidence="2 3">MS-2</strain>
    </source>
</reference>
<evidence type="ECO:0000313" key="3">
    <source>
        <dbReference type="Proteomes" id="UP001437256"/>
    </source>
</evidence>
<name>A0ABR2ZB24_9AGAR</name>
<feature type="region of interest" description="Disordered" evidence="1">
    <location>
        <begin position="51"/>
        <end position="131"/>
    </location>
</feature>
<comment type="caution">
    <text evidence="2">The sequence shown here is derived from an EMBL/GenBank/DDBJ whole genome shotgun (WGS) entry which is preliminary data.</text>
</comment>
<proteinExistence type="predicted"/>
<dbReference type="EMBL" id="JBBXMP010000368">
    <property type="protein sequence ID" value="KAL0058096.1"/>
    <property type="molecule type" value="Genomic_DNA"/>
</dbReference>
<feature type="compositionally biased region" description="Basic residues" evidence="1">
    <location>
        <begin position="72"/>
        <end position="81"/>
    </location>
</feature>
<sequence length="226" mass="25159">MACMLEGITLASEARVEAMQLEHKAWMEDVKTEIRGLTDAVRMSTFFPPAKQMRLEPNSSTHTVATQSAKPSKPRNMRNRKTSCLPSALHLPMPSLTPSPSPTASLPPLSPPATPVPPSSPPATPTTPLTPKMDQVQVAHEEVTPVLGPREDMSRSTAAQASTPLTLGRYYMHRVDAVMELSRQQLDEKQKQALVEIETHIRQEKASHHDWEWVVYGSQKKDEWLP</sequence>
<protein>
    <submittedName>
        <fullName evidence="2">Uncharacterized protein</fullName>
    </submittedName>
</protein>
<feature type="compositionally biased region" description="Pro residues" evidence="1">
    <location>
        <begin position="108"/>
        <end position="125"/>
    </location>
</feature>
<evidence type="ECO:0000313" key="2">
    <source>
        <dbReference type="EMBL" id="KAL0058096.1"/>
    </source>
</evidence>